<protein>
    <submittedName>
        <fullName evidence="1">Uncharacterized protein</fullName>
    </submittedName>
</protein>
<reference evidence="1" key="1">
    <citation type="submission" date="2014-12" db="EMBL/GenBank/DDBJ databases">
        <title>Insight into the proteome of Arion vulgaris.</title>
        <authorList>
            <person name="Aradska J."/>
            <person name="Bulat T."/>
            <person name="Smidak R."/>
            <person name="Sarate P."/>
            <person name="Gangsoo J."/>
            <person name="Sialana F."/>
            <person name="Bilban M."/>
            <person name="Lubec G."/>
        </authorList>
    </citation>
    <scope>NUCLEOTIDE SEQUENCE</scope>
    <source>
        <tissue evidence="1">Skin</tissue>
    </source>
</reference>
<gene>
    <name evidence="1" type="primary">ORF121821</name>
</gene>
<evidence type="ECO:0000313" key="1">
    <source>
        <dbReference type="EMBL" id="CEK80625.1"/>
    </source>
</evidence>
<proteinExistence type="predicted"/>
<organism evidence="1">
    <name type="scientific">Arion vulgaris</name>
    <dbReference type="NCBI Taxonomy" id="1028688"/>
    <lineage>
        <taxon>Eukaryota</taxon>
        <taxon>Metazoa</taxon>
        <taxon>Spiralia</taxon>
        <taxon>Lophotrochozoa</taxon>
        <taxon>Mollusca</taxon>
        <taxon>Gastropoda</taxon>
        <taxon>Heterobranchia</taxon>
        <taxon>Euthyneura</taxon>
        <taxon>Panpulmonata</taxon>
        <taxon>Eupulmonata</taxon>
        <taxon>Stylommatophora</taxon>
        <taxon>Helicina</taxon>
        <taxon>Arionoidea</taxon>
        <taxon>Arionidae</taxon>
        <taxon>Arion</taxon>
    </lineage>
</organism>
<sequence length="57" mass="6207">MTLKSGNFCTADNETRLKVSGLGSQNKLSGCEIEIIYVGGHILLDVDMAMSYKLKVN</sequence>
<accession>A0A0B7AL14</accession>
<name>A0A0B7AL14_9EUPU</name>
<dbReference type="AlphaFoldDB" id="A0A0B7AL14"/>
<dbReference type="EMBL" id="HACG01033760">
    <property type="protein sequence ID" value="CEK80625.1"/>
    <property type="molecule type" value="Transcribed_RNA"/>
</dbReference>